<organism evidence="3 4">
    <name type="scientific">Sediminitomix flava</name>
    <dbReference type="NCBI Taxonomy" id="379075"/>
    <lineage>
        <taxon>Bacteria</taxon>
        <taxon>Pseudomonadati</taxon>
        <taxon>Bacteroidota</taxon>
        <taxon>Cytophagia</taxon>
        <taxon>Cytophagales</taxon>
        <taxon>Flammeovirgaceae</taxon>
        <taxon>Sediminitomix</taxon>
    </lineage>
</organism>
<dbReference type="Proteomes" id="UP000245535">
    <property type="component" value="Unassembled WGS sequence"/>
</dbReference>
<comment type="caution">
    <text evidence="3">The sequence shown here is derived from an EMBL/GenBank/DDBJ whole genome shotgun (WGS) entry which is preliminary data.</text>
</comment>
<dbReference type="AlphaFoldDB" id="A0A315ZDL1"/>
<evidence type="ECO:0000313" key="3">
    <source>
        <dbReference type="EMBL" id="PWJ42948.1"/>
    </source>
</evidence>
<feature type="transmembrane region" description="Helical" evidence="2">
    <location>
        <begin position="127"/>
        <end position="149"/>
    </location>
</feature>
<gene>
    <name evidence="3" type="ORF">BC781_102495</name>
</gene>
<proteinExistence type="predicted"/>
<reference evidence="3 4" key="1">
    <citation type="submission" date="2018-03" db="EMBL/GenBank/DDBJ databases">
        <title>Genomic Encyclopedia of Archaeal and Bacterial Type Strains, Phase II (KMG-II): from individual species to whole genera.</title>
        <authorList>
            <person name="Goeker M."/>
        </authorList>
    </citation>
    <scope>NUCLEOTIDE SEQUENCE [LARGE SCALE GENOMIC DNA]</scope>
    <source>
        <strain evidence="3 4">DSM 28229</strain>
    </source>
</reference>
<accession>A0A315ZDL1</accession>
<keyword evidence="2" id="KW-1133">Transmembrane helix</keyword>
<name>A0A315ZDL1_SEDFL</name>
<dbReference type="OrthoDB" id="780137at2"/>
<feature type="region of interest" description="Disordered" evidence="1">
    <location>
        <begin position="471"/>
        <end position="551"/>
    </location>
</feature>
<sequence length="779" mass="88723">MEEIVLQHLHKLKRNWRLGIAFRSVLLSITLYFFVQTLNELFWVDQLWIQLAGGISALALLIGRFIQKDFFGKGYAEIFRYLNQQYPSFEHSAELLISDTDSVLERLQKDKVEAYFMENKAFIRLPFRFRISMLSLGLFVMVMGASFTLKPLAEVPSFEKETWINSSVTAKDFPQLEGIEINVLPPSYTKLSTTKDTNGNLNILEGSQVTWNAKFSSLPQKVQLVFDQKEQLPFRQNGDFFQGEKRMYAPSVYQLKYENDSIVQTSRNFLIQVKADEKPKVTLLGLEAFTQVDYQSNFELELQAKASDDFGIVEAKLMLTLSRGEGESVKFREVPLPLEGFRKGDKDQKLSSILNFDALKAETGDELYLQFWAKDNKPKGQWAKTDVYIISIKDPNKEQLTFQGGLAVDVMPEYFRSQRQIIIDTKKLIAEKASLSDQEFKERSNSIAADQKILRLRYGKFLGEEAVTVIGPMDEGDGHDKHEGKVTEKGHEHETPEEHAAHFGRKYHDHSAHATDDKEKVTEKGHEHETPEEHAAHAGHDHPGHPGHEEEIGADEKEFGEVGAEIEPYFHNHDHSDVSTFFDNALKSLLKAALAQMWDAELQLRLATPKKAIPFEEKALEYIKEIQKRSRIYVERVGFSPPPLKVAEKRLSGELYELKSRSSTQKAVSKQAKSVLADGVLLLQSEHWKNVGFSADEIILLRQVGNELSEKLLTESPSKLTSLDPLLSLIEENGLSKHQKLDTEKVLETIIQTMESATKAPTKLRGKESKLLEAYYKQL</sequence>
<evidence type="ECO:0000256" key="2">
    <source>
        <dbReference type="SAM" id="Phobius"/>
    </source>
</evidence>
<keyword evidence="2" id="KW-0472">Membrane</keyword>
<dbReference type="RefSeq" id="WP_146201667.1">
    <property type="nucleotide sequence ID" value="NZ_QGDO01000002.1"/>
</dbReference>
<protein>
    <recommendedName>
        <fullName evidence="5">DUF4175 family protein</fullName>
    </recommendedName>
</protein>
<evidence type="ECO:0000256" key="1">
    <source>
        <dbReference type="SAM" id="MobiDB-lite"/>
    </source>
</evidence>
<feature type="transmembrane region" description="Helical" evidence="2">
    <location>
        <begin position="16"/>
        <end position="35"/>
    </location>
</feature>
<dbReference type="EMBL" id="QGDO01000002">
    <property type="protein sequence ID" value="PWJ42948.1"/>
    <property type="molecule type" value="Genomic_DNA"/>
</dbReference>
<feature type="transmembrane region" description="Helical" evidence="2">
    <location>
        <begin position="47"/>
        <end position="66"/>
    </location>
</feature>
<evidence type="ECO:0000313" key="4">
    <source>
        <dbReference type="Proteomes" id="UP000245535"/>
    </source>
</evidence>
<feature type="compositionally biased region" description="Basic and acidic residues" evidence="1">
    <location>
        <begin position="509"/>
        <end position="551"/>
    </location>
</feature>
<keyword evidence="2" id="KW-0812">Transmembrane</keyword>
<evidence type="ECO:0008006" key="5">
    <source>
        <dbReference type="Google" id="ProtNLM"/>
    </source>
</evidence>
<feature type="compositionally biased region" description="Basic and acidic residues" evidence="1">
    <location>
        <begin position="476"/>
        <end position="501"/>
    </location>
</feature>
<keyword evidence="4" id="KW-1185">Reference proteome</keyword>